<evidence type="ECO:0000256" key="1">
    <source>
        <dbReference type="ARBA" id="ARBA00022617"/>
    </source>
</evidence>
<gene>
    <name evidence="7" type="ORF">ODE01S_05650</name>
</gene>
<keyword evidence="5" id="KW-0732">Signal</keyword>
<dbReference type="PROSITE" id="PS51007">
    <property type="entry name" value="CYTC"/>
    <property type="match status" value="1"/>
</dbReference>
<evidence type="ECO:0000256" key="3">
    <source>
        <dbReference type="ARBA" id="ARBA00023004"/>
    </source>
</evidence>
<dbReference type="InterPro" id="IPR036909">
    <property type="entry name" value="Cyt_c-like_dom_sf"/>
</dbReference>
<dbReference type="PANTHER" id="PTHR35008:SF4">
    <property type="entry name" value="BLL4482 PROTEIN"/>
    <property type="match status" value="1"/>
</dbReference>
<dbReference type="OrthoDB" id="9811395at2"/>
<evidence type="ECO:0000256" key="4">
    <source>
        <dbReference type="PROSITE-ProRule" id="PRU00433"/>
    </source>
</evidence>
<keyword evidence="3 4" id="KW-0408">Iron</keyword>
<dbReference type="InterPro" id="IPR009056">
    <property type="entry name" value="Cyt_c-like_dom"/>
</dbReference>
<organism evidence="7 8">
    <name type="scientific">Oceanithermus desulfurans NBRC 100063</name>
    <dbReference type="NCBI Taxonomy" id="1227550"/>
    <lineage>
        <taxon>Bacteria</taxon>
        <taxon>Thermotogati</taxon>
        <taxon>Deinococcota</taxon>
        <taxon>Deinococci</taxon>
        <taxon>Thermales</taxon>
        <taxon>Thermaceae</taxon>
        <taxon>Oceanithermus</taxon>
    </lineage>
</organism>
<accession>A0A511RHK6</accession>
<dbReference type="GO" id="GO:0020037">
    <property type="term" value="F:heme binding"/>
    <property type="evidence" value="ECO:0007669"/>
    <property type="project" value="InterPro"/>
</dbReference>
<evidence type="ECO:0000313" key="7">
    <source>
        <dbReference type="EMBL" id="GEM89131.1"/>
    </source>
</evidence>
<comment type="caution">
    <text evidence="7">The sequence shown here is derived from an EMBL/GenBank/DDBJ whole genome shotgun (WGS) entry which is preliminary data.</text>
</comment>
<feature type="signal peptide" evidence="5">
    <location>
        <begin position="1"/>
        <end position="20"/>
    </location>
</feature>
<dbReference type="GO" id="GO:0046872">
    <property type="term" value="F:metal ion binding"/>
    <property type="evidence" value="ECO:0007669"/>
    <property type="project" value="UniProtKB-KW"/>
</dbReference>
<dbReference type="EMBL" id="BJXN01000003">
    <property type="protein sequence ID" value="GEM89131.1"/>
    <property type="molecule type" value="Genomic_DNA"/>
</dbReference>
<sequence>MKKLTATLLLLALALGFAFAADGEALYTQYCQACHQADGEGLPGTYPFIGGPIKNLSTFDGGREFVIATTLFGLKGELVQRGYTYDGFMPGYAPVLDDEEAAALLNWILEQASWKRPGTQAAAAAYTPEEVARVRTLQLSPEQVHELLTKVEEVMHATNPPGGNR</sequence>
<protein>
    <recommendedName>
        <fullName evidence="6">Cytochrome c domain-containing protein</fullName>
    </recommendedName>
</protein>
<dbReference type="SUPFAM" id="SSF46626">
    <property type="entry name" value="Cytochrome c"/>
    <property type="match status" value="1"/>
</dbReference>
<keyword evidence="1 4" id="KW-0349">Heme</keyword>
<evidence type="ECO:0000256" key="5">
    <source>
        <dbReference type="SAM" id="SignalP"/>
    </source>
</evidence>
<dbReference type="GO" id="GO:0009055">
    <property type="term" value="F:electron transfer activity"/>
    <property type="evidence" value="ECO:0007669"/>
    <property type="project" value="InterPro"/>
</dbReference>
<proteinExistence type="predicted"/>
<keyword evidence="2 4" id="KW-0479">Metal-binding</keyword>
<dbReference type="RefSeq" id="WP_147145623.1">
    <property type="nucleotide sequence ID" value="NZ_BJXN01000003.1"/>
</dbReference>
<dbReference type="Gene3D" id="1.10.760.10">
    <property type="entry name" value="Cytochrome c-like domain"/>
    <property type="match status" value="1"/>
</dbReference>
<evidence type="ECO:0000256" key="2">
    <source>
        <dbReference type="ARBA" id="ARBA00022723"/>
    </source>
</evidence>
<dbReference type="Pfam" id="PF13442">
    <property type="entry name" value="Cytochrome_CBB3"/>
    <property type="match status" value="1"/>
</dbReference>
<feature type="chain" id="PRO_5022242392" description="Cytochrome c domain-containing protein" evidence="5">
    <location>
        <begin position="21"/>
        <end position="165"/>
    </location>
</feature>
<reference evidence="7 8" key="1">
    <citation type="submission" date="2019-07" db="EMBL/GenBank/DDBJ databases">
        <title>Whole genome shotgun sequence of Oceanithermus desulfurans NBRC 100063.</title>
        <authorList>
            <person name="Hosoyama A."/>
            <person name="Uohara A."/>
            <person name="Ohji S."/>
            <person name="Ichikawa N."/>
        </authorList>
    </citation>
    <scope>NUCLEOTIDE SEQUENCE [LARGE SCALE GENOMIC DNA]</scope>
    <source>
        <strain evidence="7 8">NBRC 100063</strain>
    </source>
</reference>
<dbReference type="InterPro" id="IPR051459">
    <property type="entry name" value="Cytochrome_c-type_DH"/>
</dbReference>
<dbReference type="Proteomes" id="UP000321827">
    <property type="component" value="Unassembled WGS sequence"/>
</dbReference>
<feature type="domain" description="Cytochrome c" evidence="6">
    <location>
        <begin position="18"/>
        <end position="112"/>
    </location>
</feature>
<name>A0A511RHK6_9DEIN</name>
<evidence type="ECO:0000259" key="6">
    <source>
        <dbReference type="PROSITE" id="PS51007"/>
    </source>
</evidence>
<dbReference type="PANTHER" id="PTHR35008">
    <property type="entry name" value="BLL4482 PROTEIN-RELATED"/>
    <property type="match status" value="1"/>
</dbReference>
<evidence type="ECO:0000313" key="8">
    <source>
        <dbReference type="Proteomes" id="UP000321827"/>
    </source>
</evidence>
<dbReference type="AlphaFoldDB" id="A0A511RHK6"/>